<reference evidence="2 3" key="1">
    <citation type="submission" date="2017-05" db="EMBL/GenBank/DDBJ databases">
        <authorList>
            <person name="Varghese N."/>
            <person name="Submissions S."/>
        </authorList>
    </citation>
    <scope>NUCLEOTIDE SEQUENCE [LARGE SCALE GENOMIC DNA]</scope>
    <source>
        <strain evidence="2 3">DSM 15949</strain>
    </source>
</reference>
<keyword evidence="3" id="KW-1185">Reference proteome</keyword>
<sequence length="195" mass="20640">MLAACQKGFWSAGLFAAAMAIAVPPAASAEISSTYTKINLDQCTVLEVPPEDEPGTFGGSWICEGYNGIPVYVAEGDLRMFVSFGPEAQNEPAAAQTLPSFNTVNDVLEWRLKDGIPFATILRWFPSLEDGSTGSVLIVTQYRPGGFTCQIAMIDARLNPHANGIAREAADQMGGKLMCSGPPLVLGDPGVLADQ</sequence>
<dbReference type="Proteomes" id="UP001157914">
    <property type="component" value="Unassembled WGS sequence"/>
</dbReference>
<evidence type="ECO:0000256" key="1">
    <source>
        <dbReference type="SAM" id="SignalP"/>
    </source>
</evidence>
<gene>
    <name evidence="2" type="ORF">SAMN06265374_3098</name>
</gene>
<protein>
    <submittedName>
        <fullName evidence="2">Uncharacterized protein</fullName>
    </submittedName>
</protein>
<accession>A0ABY1PC19</accession>
<proteinExistence type="predicted"/>
<organism evidence="2 3">
    <name type="scientific">Roseibium denhamense</name>
    <dbReference type="NCBI Taxonomy" id="76305"/>
    <lineage>
        <taxon>Bacteria</taxon>
        <taxon>Pseudomonadati</taxon>
        <taxon>Pseudomonadota</taxon>
        <taxon>Alphaproteobacteria</taxon>
        <taxon>Hyphomicrobiales</taxon>
        <taxon>Stappiaceae</taxon>
        <taxon>Roseibium</taxon>
    </lineage>
</organism>
<keyword evidence="1" id="KW-0732">Signal</keyword>
<name>A0ABY1PC19_9HYPH</name>
<feature type="signal peptide" evidence="1">
    <location>
        <begin position="1"/>
        <end position="29"/>
    </location>
</feature>
<dbReference type="EMBL" id="FXTT01000004">
    <property type="protein sequence ID" value="SMP29402.1"/>
    <property type="molecule type" value="Genomic_DNA"/>
</dbReference>
<evidence type="ECO:0000313" key="3">
    <source>
        <dbReference type="Proteomes" id="UP001157914"/>
    </source>
</evidence>
<dbReference type="RefSeq" id="WP_343895744.1">
    <property type="nucleotide sequence ID" value="NZ_BAAAEA010000004.1"/>
</dbReference>
<feature type="chain" id="PRO_5045856762" evidence="1">
    <location>
        <begin position="30"/>
        <end position="195"/>
    </location>
</feature>
<evidence type="ECO:0000313" key="2">
    <source>
        <dbReference type="EMBL" id="SMP29402.1"/>
    </source>
</evidence>
<comment type="caution">
    <text evidence="2">The sequence shown here is derived from an EMBL/GenBank/DDBJ whole genome shotgun (WGS) entry which is preliminary data.</text>
</comment>